<keyword evidence="4" id="KW-0501">Molybdenum cofactor biosynthesis</keyword>
<dbReference type="NCBIfam" id="NF006932">
    <property type="entry name" value="PRK09417.1"/>
    <property type="match status" value="1"/>
</dbReference>
<comment type="catalytic activity">
    <reaction evidence="5">
        <text>molybdopterin + ATP + H(+) = adenylyl-molybdopterin + diphosphate</text>
        <dbReference type="Rhea" id="RHEA:31331"/>
        <dbReference type="ChEBI" id="CHEBI:15378"/>
        <dbReference type="ChEBI" id="CHEBI:30616"/>
        <dbReference type="ChEBI" id="CHEBI:33019"/>
        <dbReference type="ChEBI" id="CHEBI:58698"/>
        <dbReference type="ChEBI" id="CHEBI:62727"/>
        <dbReference type="EC" id="2.7.7.75"/>
    </reaction>
</comment>
<proteinExistence type="predicted"/>
<dbReference type="SUPFAM" id="SSF53474">
    <property type="entry name" value="alpha/beta-Hydrolases"/>
    <property type="match status" value="1"/>
</dbReference>
<dbReference type="PANTHER" id="PTHR43764:SF1">
    <property type="entry name" value="MOLYBDOPTERIN MOLYBDOTRANSFERASE"/>
    <property type="match status" value="1"/>
</dbReference>
<feature type="compositionally biased region" description="Basic and acidic residues" evidence="7">
    <location>
        <begin position="202"/>
        <end position="211"/>
    </location>
</feature>
<evidence type="ECO:0000256" key="3">
    <source>
        <dbReference type="ARBA" id="ARBA00013491"/>
    </source>
</evidence>
<dbReference type="GO" id="GO:0061598">
    <property type="term" value="F:molybdopterin adenylyltransferase activity"/>
    <property type="evidence" value="ECO:0007669"/>
    <property type="project" value="UniProtKB-EC"/>
</dbReference>
<dbReference type="PROSITE" id="PS01078">
    <property type="entry name" value="MOCF_BIOSYNTHESIS_1"/>
    <property type="match status" value="1"/>
</dbReference>
<dbReference type="SMART" id="SM00852">
    <property type="entry name" value="MoCF_biosynth"/>
    <property type="match status" value="1"/>
</dbReference>
<evidence type="ECO:0000259" key="8">
    <source>
        <dbReference type="SMART" id="SM00852"/>
    </source>
</evidence>
<dbReference type="PANTHER" id="PTHR43764">
    <property type="entry name" value="MOLYBDENUM COFACTOR BIOSYNTHESIS"/>
    <property type="match status" value="1"/>
</dbReference>
<dbReference type="CDD" id="cd00886">
    <property type="entry name" value="MogA_MoaB"/>
    <property type="match status" value="1"/>
</dbReference>
<feature type="domain" description="MoaB/Mog" evidence="8">
    <location>
        <begin position="12"/>
        <end position="162"/>
    </location>
</feature>
<gene>
    <name evidence="9" type="primary">mog</name>
    <name evidence="9" type="ORF">MAF45_10890</name>
</gene>
<dbReference type="Proteomes" id="UP001297600">
    <property type="component" value="Unassembled WGS sequence"/>
</dbReference>
<dbReference type="InterPro" id="IPR008284">
    <property type="entry name" value="MoCF_biosynth_CS"/>
</dbReference>
<comment type="function">
    <text evidence="6">Catalyzes the adenylation of molybdopterin as part of the biosynthesis of the molybdenum-cofactor.</text>
</comment>
<comment type="caution">
    <text evidence="9">The sequence shown here is derived from an EMBL/GenBank/DDBJ whole genome shotgun (WGS) entry which is preliminary data.</text>
</comment>
<dbReference type="NCBIfam" id="TIGR00177">
    <property type="entry name" value="molyb_syn"/>
    <property type="match status" value="1"/>
</dbReference>
<evidence type="ECO:0000256" key="4">
    <source>
        <dbReference type="ARBA" id="ARBA00023150"/>
    </source>
</evidence>
<dbReference type="InterPro" id="IPR003140">
    <property type="entry name" value="PLipase/COase/thioEstase"/>
</dbReference>
<dbReference type="Pfam" id="PF00994">
    <property type="entry name" value="MoCF_biosynth"/>
    <property type="match status" value="1"/>
</dbReference>
<dbReference type="Gene3D" id="3.40.980.10">
    <property type="entry name" value="MoaB/Mog-like domain"/>
    <property type="match status" value="1"/>
</dbReference>
<comment type="pathway">
    <text evidence="1">Cofactor biosynthesis; molybdopterin biosynthesis.</text>
</comment>
<dbReference type="EC" id="2.7.7.75" evidence="2"/>
<evidence type="ECO:0000313" key="10">
    <source>
        <dbReference type="Proteomes" id="UP001297600"/>
    </source>
</evidence>
<dbReference type="InterPro" id="IPR029058">
    <property type="entry name" value="AB_hydrolase_fold"/>
</dbReference>
<keyword evidence="10" id="KW-1185">Reference proteome</keyword>
<dbReference type="InterPro" id="IPR051920">
    <property type="entry name" value="MPT_Adenylyltrnsfr/MoaC-Rel"/>
</dbReference>
<keyword evidence="9" id="KW-0548">Nucleotidyltransferase</keyword>
<evidence type="ECO:0000256" key="2">
    <source>
        <dbReference type="ARBA" id="ARBA00012509"/>
    </source>
</evidence>
<evidence type="ECO:0000256" key="1">
    <source>
        <dbReference type="ARBA" id="ARBA00005046"/>
    </source>
</evidence>
<reference evidence="9 10" key="1">
    <citation type="submission" date="2022-02" db="EMBL/GenBank/DDBJ databases">
        <title>Mesosutterella porci, a novel member of the family Sutterellaceae from pig feces.</title>
        <authorList>
            <person name="Wylensek D."/>
            <person name="Clavel T."/>
        </authorList>
    </citation>
    <scope>NUCLEOTIDE SEQUENCE [LARGE SCALE GENOMIC DNA]</scope>
    <source>
        <strain evidence="10">oilRF-744-wt-GAM-9</strain>
    </source>
</reference>
<protein>
    <recommendedName>
        <fullName evidence="3">Molybdopterin adenylyltransferase</fullName>
        <ecNumber evidence="2">2.7.7.75</ecNumber>
    </recommendedName>
</protein>
<organism evidence="9 10">
    <name type="scientific">Mesosutterella porci</name>
    <dbReference type="NCBI Taxonomy" id="2915351"/>
    <lineage>
        <taxon>Bacteria</taxon>
        <taxon>Pseudomonadati</taxon>
        <taxon>Pseudomonadota</taxon>
        <taxon>Betaproteobacteria</taxon>
        <taxon>Burkholderiales</taxon>
        <taxon>Sutterellaceae</taxon>
        <taxon>Mesosutterella</taxon>
    </lineage>
</organism>
<dbReference type="Pfam" id="PF02230">
    <property type="entry name" value="Abhydrolase_2"/>
    <property type="match status" value="1"/>
</dbReference>
<name>A0ABS9MTI7_9BURK</name>
<dbReference type="InterPro" id="IPR036425">
    <property type="entry name" value="MoaB/Mog-like_dom_sf"/>
</dbReference>
<keyword evidence="9" id="KW-0808">Transferase</keyword>
<dbReference type="InterPro" id="IPR001453">
    <property type="entry name" value="MoaB/Mog_dom"/>
</dbReference>
<evidence type="ECO:0000313" key="9">
    <source>
        <dbReference type="EMBL" id="MCG5031940.1"/>
    </source>
</evidence>
<dbReference type="EMBL" id="JAKNCT010000017">
    <property type="protein sequence ID" value="MCG5031940.1"/>
    <property type="molecule type" value="Genomic_DNA"/>
</dbReference>
<sequence>METTNAGETVIGLVSISDRASAGTYEDKGIPALVEWCTRAITTPVRFVKRLIADDRYAIERTLVALVDDERCDLVLTTGGTGPSRRDVTPEATLAVATRELPGFGEQMRAVSLHFVPTAILSRQVGVLREIPGHAALIVNLPGQPKAIAETLGGVRGPEGEQIVPGIFAAIPYCIDLIGGPWIETDPAVCRAFRPKSALKARQEKLSREAQDEAAPAAPGEPEPVQNGRPQQPSAGAPSEPPGDEGARRVFVDPAPLRVPGGRTVEVTPAAEQLEVFRLDPAGGRLPAPCAIVWLGGMGTDVHDFSELPEQLSELRGPSAQFYMVNAPQLELSATPGKLVRAWYDLPGRGLSDEEDEPRIRQACGRITRLVDEIAARGMPRQRIFLAGFSQGASMALFTGARQELALGGVIALSGYLPLSQALPAEIRSGGRATPFFIGHGAYDEIVPLPFAEHSARLLAQLGVNVTWHEYEAEHDFGGEALADVAEFLHRVMKY</sequence>
<evidence type="ECO:0000256" key="7">
    <source>
        <dbReference type="SAM" id="MobiDB-lite"/>
    </source>
</evidence>
<evidence type="ECO:0000256" key="5">
    <source>
        <dbReference type="ARBA" id="ARBA00051131"/>
    </source>
</evidence>
<dbReference type="Gene3D" id="3.40.50.1820">
    <property type="entry name" value="alpha/beta hydrolase"/>
    <property type="match status" value="1"/>
</dbReference>
<feature type="region of interest" description="Disordered" evidence="7">
    <location>
        <begin position="202"/>
        <end position="249"/>
    </location>
</feature>
<feature type="compositionally biased region" description="Low complexity" evidence="7">
    <location>
        <begin position="213"/>
        <end position="224"/>
    </location>
</feature>
<evidence type="ECO:0000256" key="6">
    <source>
        <dbReference type="ARBA" id="ARBA00058212"/>
    </source>
</evidence>
<dbReference type="RefSeq" id="WP_237980621.1">
    <property type="nucleotide sequence ID" value="NZ_JAKNCT010000017.1"/>
</dbReference>
<accession>A0ABS9MTI7</accession>
<dbReference type="SUPFAM" id="SSF53218">
    <property type="entry name" value="Molybdenum cofactor biosynthesis proteins"/>
    <property type="match status" value="1"/>
</dbReference>